<feature type="compositionally biased region" description="Low complexity" evidence="4">
    <location>
        <begin position="117"/>
        <end position="131"/>
    </location>
</feature>
<dbReference type="InterPro" id="IPR001845">
    <property type="entry name" value="HTH_ArsR_DNA-bd_dom"/>
</dbReference>
<sequence length="140" mass="14564">MDTLNATRALGALSQESRLEAFRMLVQAGPEGMAAGEVARALGVPHNTMSSHLGILANAGLVGSRREGRSIIYTPDFAGIRALLSFLMEDCCQGRPEDCAPVLDRVLQGCCAGPARAGATADPAQTAQPADSVGNRRTTP</sequence>
<dbReference type="SUPFAM" id="SSF46785">
    <property type="entry name" value="Winged helix' DNA-binding domain"/>
    <property type="match status" value="1"/>
</dbReference>
<organism evidence="6 7">
    <name type="scientific">Oceanibacterium hippocampi</name>
    <dbReference type="NCBI Taxonomy" id="745714"/>
    <lineage>
        <taxon>Bacteria</taxon>
        <taxon>Pseudomonadati</taxon>
        <taxon>Pseudomonadota</taxon>
        <taxon>Alphaproteobacteria</taxon>
        <taxon>Sneathiellales</taxon>
        <taxon>Sneathiellaceae</taxon>
        <taxon>Oceanibacterium</taxon>
    </lineage>
</organism>
<evidence type="ECO:0000259" key="5">
    <source>
        <dbReference type="PROSITE" id="PS50987"/>
    </source>
</evidence>
<dbReference type="PRINTS" id="PR00778">
    <property type="entry name" value="HTHARSR"/>
</dbReference>
<accession>A0A1Y5T611</accession>
<evidence type="ECO:0000256" key="1">
    <source>
        <dbReference type="ARBA" id="ARBA00023015"/>
    </source>
</evidence>
<dbReference type="CDD" id="cd00090">
    <property type="entry name" value="HTH_ARSR"/>
    <property type="match status" value="1"/>
</dbReference>
<keyword evidence="7" id="KW-1185">Reference proteome</keyword>
<dbReference type="SMART" id="SM00418">
    <property type="entry name" value="HTH_ARSR"/>
    <property type="match status" value="1"/>
</dbReference>
<dbReference type="NCBIfam" id="NF033788">
    <property type="entry name" value="HTH_metalloreg"/>
    <property type="match status" value="1"/>
</dbReference>
<dbReference type="PANTHER" id="PTHR43132:SF2">
    <property type="entry name" value="ARSENICAL RESISTANCE OPERON REPRESSOR ARSR-RELATED"/>
    <property type="match status" value="1"/>
</dbReference>
<keyword evidence="3" id="KW-0804">Transcription</keyword>
<feature type="region of interest" description="Disordered" evidence="4">
    <location>
        <begin position="117"/>
        <end position="140"/>
    </location>
</feature>
<evidence type="ECO:0000256" key="4">
    <source>
        <dbReference type="SAM" id="MobiDB-lite"/>
    </source>
</evidence>
<dbReference type="InParanoid" id="A0A1Y5T611"/>
<keyword evidence="2" id="KW-0238">DNA-binding</keyword>
<dbReference type="InterPro" id="IPR036390">
    <property type="entry name" value="WH_DNA-bd_sf"/>
</dbReference>
<dbReference type="InterPro" id="IPR011991">
    <property type="entry name" value="ArsR-like_HTH"/>
</dbReference>
<dbReference type="InterPro" id="IPR051011">
    <property type="entry name" value="Metal_resp_trans_reg"/>
</dbReference>
<dbReference type="PANTHER" id="PTHR43132">
    <property type="entry name" value="ARSENICAL RESISTANCE OPERON REPRESSOR ARSR-RELATED"/>
    <property type="match status" value="1"/>
</dbReference>
<dbReference type="Proteomes" id="UP000193200">
    <property type="component" value="Unassembled WGS sequence"/>
</dbReference>
<dbReference type="Pfam" id="PF12840">
    <property type="entry name" value="HTH_20"/>
    <property type="match status" value="1"/>
</dbReference>
<feature type="domain" description="HTH arsR-type" evidence="5">
    <location>
        <begin position="1"/>
        <end position="95"/>
    </location>
</feature>
<dbReference type="Gene3D" id="1.10.10.10">
    <property type="entry name" value="Winged helix-like DNA-binding domain superfamily/Winged helix DNA-binding domain"/>
    <property type="match status" value="1"/>
</dbReference>
<protein>
    <submittedName>
        <fullName evidence="6">Putative HTH-type transcriptional regulator YgaV</fullName>
    </submittedName>
</protein>
<dbReference type="AlphaFoldDB" id="A0A1Y5T611"/>
<name>A0A1Y5T611_9PROT</name>
<proteinExistence type="predicted"/>
<evidence type="ECO:0000256" key="3">
    <source>
        <dbReference type="ARBA" id="ARBA00023163"/>
    </source>
</evidence>
<keyword evidence="1" id="KW-0805">Transcription regulation</keyword>
<dbReference type="GO" id="GO:0003677">
    <property type="term" value="F:DNA binding"/>
    <property type="evidence" value="ECO:0007669"/>
    <property type="project" value="UniProtKB-KW"/>
</dbReference>
<reference evidence="6 7" key="1">
    <citation type="submission" date="2017-03" db="EMBL/GenBank/DDBJ databases">
        <authorList>
            <person name="Afonso C.L."/>
            <person name="Miller P.J."/>
            <person name="Scott M.A."/>
            <person name="Spackman E."/>
            <person name="Goraichik I."/>
            <person name="Dimitrov K.M."/>
            <person name="Suarez D.L."/>
            <person name="Swayne D.E."/>
        </authorList>
    </citation>
    <scope>NUCLEOTIDE SEQUENCE [LARGE SCALE GENOMIC DNA]</scope>
    <source>
        <strain evidence="6 7">CECT 7691</strain>
    </source>
</reference>
<evidence type="ECO:0000313" key="7">
    <source>
        <dbReference type="Proteomes" id="UP000193200"/>
    </source>
</evidence>
<gene>
    <name evidence="6" type="primary">ygaV_3</name>
    <name evidence="6" type="ORF">OCH7691_02421</name>
</gene>
<dbReference type="PROSITE" id="PS50987">
    <property type="entry name" value="HTH_ARSR_2"/>
    <property type="match status" value="1"/>
</dbReference>
<dbReference type="InterPro" id="IPR036388">
    <property type="entry name" value="WH-like_DNA-bd_sf"/>
</dbReference>
<dbReference type="OrthoDB" id="9804742at2"/>
<evidence type="ECO:0000313" key="6">
    <source>
        <dbReference type="EMBL" id="SLN56102.1"/>
    </source>
</evidence>
<evidence type="ECO:0000256" key="2">
    <source>
        <dbReference type="ARBA" id="ARBA00023125"/>
    </source>
</evidence>
<dbReference type="EMBL" id="FWFR01000002">
    <property type="protein sequence ID" value="SLN56102.1"/>
    <property type="molecule type" value="Genomic_DNA"/>
</dbReference>
<dbReference type="GO" id="GO:0003700">
    <property type="term" value="F:DNA-binding transcription factor activity"/>
    <property type="evidence" value="ECO:0007669"/>
    <property type="project" value="InterPro"/>
</dbReference>
<dbReference type="RefSeq" id="WP_085883779.1">
    <property type="nucleotide sequence ID" value="NZ_FWFR01000002.1"/>
</dbReference>